<dbReference type="OrthoDB" id="2384430at2759"/>
<dbReference type="Gene3D" id="1.25.40.10">
    <property type="entry name" value="Tetratricopeptide repeat domain"/>
    <property type="match status" value="2"/>
</dbReference>
<dbReference type="InterPro" id="IPR011990">
    <property type="entry name" value="TPR-like_helical_dom_sf"/>
</dbReference>
<evidence type="ECO:0000256" key="2">
    <source>
        <dbReference type="SAM" id="MobiDB-lite"/>
    </source>
</evidence>
<feature type="compositionally biased region" description="Low complexity" evidence="2">
    <location>
        <begin position="123"/>
        <end position="135"/>
    </location>
</feature>
<dbReference type="PANTHER" id="PTHR11102:SF160">
    <property type="entry name" value="ERAD-ASSOCIATED E3 UBIQUITIN-PROTEIN LIGASE COMPONENT HRD3"/>
    <property type="match status" value="1"/>
</dbReference>
<dbReference type="AlphaFoldDB" id="A0A9P5RYY4"/>
<dbReference type="InterPro" id="IPR050767">
    <property type="entry name" value="Sel1_AlgK"/>
</dbReference>
<name>A0A9P5RYY4_9FUNG</name>
<accession>A0A9P5RYY4</accession>
<dbReference type="SMART" id="SM00671">
    <property type="entry name" value="SEL1"/>
    <property type="match status" value="6"/>
</dbReference>
<comment type="similarity">
    <text evidence="1">Belongs to the sel-1 family.</text>
</comment>
<dbReference type="InterPro" id="IPR006597">
    <property type="entry name" value="Sel1-like"/>
</dbReference>
<proteinExistence type="inferred from homology"/>
<feature type="region of interest" description="Disordered" evidence="2">
    <location>
        <begin position="165"/>
        <end position="201"/>
    </location>
</feature>
<dbReference type="PANTHER" id="PTHR11102">
    <property type="entry name" value="SEL-1-LIKE PROTEIN"/>
    <property type="match status" value="1"/>
</dbReference>
<gene>
    <name evidence="3" type="ORF">BG015_007544</name>
</gene>
<sequence>MTQENDAPEENVQALRAIVKSTMAPPAAEEDIVYVDCQHDPATDKEVVLWDDVMLAFNDALHVRHKARILPFLKGPDFRVLEPRRIAAVPDTVLDVIIECKEQDANKQQQQLQHQREILQEDTTSSETTTSTITRHGGGGGPQIGVSQEVTITKLTITESPAVISTASTTSRAPQTIPEDNGDNDTIYKNSTDQPDNNDTHRGPQLYVENLNQTHTNADLGDVAAQVKLGDMYLEGKVAPQNYQLAMKWYLKAAEQGDADAQCKVGNIHCKGLGVQQDQAKGMEWYLKAAKQGNAPAQCNIAIFYSTGEGVTRDSNQAAKWYRKSAEQGYAPAQRSLGNLYRNGAGGMSLDYTKAMQWYLEASGQGNVQAQADIGTLYYSGLGIGEGIPKDYSKAYQWYCKSAEQGDGSASNNVGLLYHKGLGVVKDFKRAMDWYKQAVEQGNLAARTNIEAALKDLRKLKK</sequence>
<feature type="compositionally biased region" description="Polar residues" evidence="2">
    <location>
        <begin position="187"/>
        <end position="197"/>
    </location>
</feature>
<evidence type="ECO:0008006" key="5">
    <source>
        <dbReference type="Google" id="ProtNLM"/>
    </source>
</evidence>
<evidence type="ECO:0000313" key="3">
    <source>
        <dbReference type="EMBL" id="KAF9150612.1"/>
    </source>
</evidence>
<feature type="region of interest" description="Disordered" evidence="2">
    <location>
        <begin position="117"/>
        <end position="145"/>
    </location>
</feature>
<keyword evidence="4" id="KW-1185">Reference proteome</keyword>
<dbReference type="EMBL" id="JAAAUQ010000399">
    <property type="protein sequence ID" value="KAF9150612.1"/>
    <property type="molecule type" value="Genomic_DNA"/>
</dbReference>
<dbReference type="SUPFAM" id="SSF81901">
    <property type="entry name" value="HCP-like"/>
    <property type="match status" value="2"/>
</dbReference>
<dbReference type="Proteomes" id="UP000748756">
    <property type="component" value="Unassembled WGS sequence"/>
</dbReference>
<protein>
    <recommendedName>
        <fullName evidence="5">HCP-like protein</fullName>
    </recommendedName>
</protein>
<organism evidence="3 4">
    <name type="scientific">Linnemannia schmuckeri</name>
    <dbReference type="NCBI Taxonomy" id="64567"/>
    <lineage>
        <taxon>Eukaryota</taxon>
        <taxon>Fungi</taxon>
        <taxon>Fungi incertae sedis</taxon>
        <taxon>Mucoromycota</taxon>
        <taxon>Mortierellomycotina</taxon>
        <taxon>Mortierellomycetes</taxon>
        <taxon>Mortierellales</taxon>
        <taxon>Mortierellaceae</taxon>
        <taxon>Linnemannia</taxon>
    </lineage>
</organism>
<dbReference type="Pfam" id="PF08238">
    <property type="entry name" value="Sel1"/>
    <property type="match status" value="6"/>
</dbReference>
<evidence type="ECO:0000313" key="4">
    <source>
        <dbReference type="Proteomes" id="UP000748756"/>
    </source>
</evidence>
<reference evidence="3" key="1">
    <citation type="journal article" date="2020" name="Fungal Divers.">
        <title>Resolving the Mortierellaceae phylogeny through synthesis of multi-gene phylogenetics and phylogenomics.</title>
        <authorList>
            <person name="Vandepol N."/>
            <person name="Liber J."/>
            <person name="Desiro A."/>
            <person name="Na H."/>
            <person name="Kennedy M."/>
            <person name="Barry K."/>
            <person name="Grigoriev I.V."/>
            <person name="Miller A.N."/>
            <person name="O'Donnell K."/>
            <person name="Stajich J.E."/>
            <person name="Bonito G."/>
        </authorList>
    </citation>
    <scope>NUCLEOTIDE SEQUENCE</scope>
    <source>
        <strain evidence="3">NRRL 6426</strain>
    </source>
</reference>
<evidence type="ECO:0000256" key="1">
    <source>
        <dbReference type="ARBA" id="ARBA00038101"/>
    </source>
</evidence>
<feature type="compositionally biased region" description="Polar residues" evidence="2">
    <location>
        <begin position="165"/>
        <end position="174"/>
    </location>
</feature>
<comment type="caution">
    <text evidence="3">The sequence shown here is derived from an EMBL/GenBank/DDBJ whole genome shotgun (WGS) entry which is preliminary data.</text>
</comment>